<keyword evidence="1" id="KW-0678">Repressor</keyword>
<accession>A0A1H8R2H1</accession>
<dbReference type="Pfam" id="PF13411">
    <property type="entry name" value="MerR_1"/>
    <property type="match status" value="1"/>
</dbReference>
<dbReference type="PRINTS" id="PR00040">
    <property type="entry name" value="HTHMERR"/>
</dbReference>
<organism evidence="6 7">
    <name type="scientific">Denitrobacterium detoxificans</name>
    <dbReference type="NCBI Taxonomy" id="79604"/>
    <lineage>
        <taxon>Bacteria</taxon>
        <taxon>Bacillati</taxon>
        <taxon>Actinomycetota</taxon>
        <taxon>Coriobacteriia</taxon>
        <taxon>Eggerthellales</taxon>
        <taxon>Eggerthellaceae</taxon>
        <taxon>Denitrobacterium</taxon>
    </lineage>
</organism>
<reference evidence="7" key="1">
    <citation type="submission" date="2016-10" db="EMBL/GenBank/DDBJ databases">
        <authorList>
            <person name="Varghese N."/>
        </authorList>
    </citation>
    <scope>NUCLEOTIDE SEQUENCE [LARGE SCALE GENOMIC DNA]</scope>
    <source>
        <strain evidence="7">DSM 21843</strain>
    </source>
</reference>
<evidence type="ECO:0000256" key="2">
    <source>
        <dbReference type="ARBA" id="ARBA00023015"/>
    </source>
</evidence>
<protein>
    <submittedName>
        <fullName evidence="6">DNA-binding transcriptional regulator, MerR family</fullName>
    </submittedName>
</protein>
<proteinExistence type="predicted"/>
<keyword evidence="7" id="KW-1185">Reference proteome</keyword>
<dbReference type="Gene3D" id="3.20.80.10">
    <property type="entry name" value="Regulatory factor, effector binding domain"/>
    <property type="match status" value="1"/>
</dbReference>
<dbReference type="GO" id="GO:0003677">
    <property type="term" value="F:DNA binding"/>
    <property type="evidence" value="ECO:0007669"/>
    <property type="project" value="UniProtKB-KW"/>
</dbReference>
<dbReference type="SUPFAM" id="SSF46955">
    <property type="entry name" value="Putative DNA-binding domain"/>
    <property type="match status" value="1"/>
</dbReference>
<keyword evidence="3 6" id="KW-0238">DNA-binding</keyword>
<evidence type="ECO:0000256" key="3">
    <source>
        <dbReference type="ARBA" id="ARBA00023125"/>
    </source>
</evidence>
<evidence type="ECO:0000259" key="5">
    <source>
        <dbReference type="PROSITE" id="PS50937"/>
    </source>
</evidence>
<dbReference type="RefSeq" id="WP_066661388.1">
    <property type="nucleotide sequence ID" value="NZ_CP011402.1"/>
</dbReference>
<dbReference type="EMBL" id="FOEC01000003">
    <property type="protein sequence ID" value="SEO60610.1"/>
    <property type="molecule type" value="Genomic_DNA"/>
</dbReference>
<dbReference type="CDD" id="cd00592">
    <property type="entry name" value="HTH_MerR-like"/>
    <property type="match status" value="1"/>
</dbReference>
<dbReference type="Proteomes" id="UP000182975">
    <property type="component" value="Unassembled WGS sequence"/>
</dbReference>
<dbReference type="GO" id="GO:0003700">
    <property type="term" value="F:DNA-binding transcription factor activity"/>
    <property type="evidence" value="ECO:0007669"/>
    <property type="project" value="InterPro"/>
</dbReference>
<dbReference type="InterPro" id="IPR011256">
    <property type="entry name" value="Reg_factor_effector_dom_sf"/>
</dbReference>
<evidence type="ECO:0000313" key="6">
    <source>
        <dbReference type="EMBL" id="SEO60610.1"/>
    </source>
</evidence>
<dbReference type="SMART" id="SM00422">
    <property type="entry name" value="HTH_MERR"/>
    <property type="match status" value="1"/>
</dbReference>
<dbReference type="PANTHER" id="PTHR30204:SF69">
    <property type="entry name" value="MERR-FAMILY TRANSCRIPTIONAL REGULATOR"/>
    <property type="match status" value="1"/>
</dbReference>
<name>A0A1H8R2H1_9ACTN</name>
<dbReference type="PROSITE" id="PS50937">
    <property type="entry name" value="HTH_MERR_2"/>
    <property type="match status" value="1"/>
</dbReference>
<keyword evidence="2" id="KW-0805">Transcription regulation</keyword>
<dbReference type="AlphaFoldDB" id="A0A1H8R2H1"/>
<evidence type="ECO:0000313" key="7">
    <source>
        <dbReference type="Proteomes" id="UP000182975"/>
    </source>
</evidence>
<dbReference type="PANTHER" id="PTHR30204">
    <property type="entry name" value="REDOX-CYCLING DRUG-SENSING TRANSCRIPTIONAL ACTIVATOR SOXR"/>
    <property type="match status" value="1"/>
</dbReference>
<evidence type="ECO:0000256" key="4">
    <source>
        <dbReference type="ARBA" id="ARBA00023163"/>
    </source>
</evidence>
<dbReference type="OrthoDB" id="9802039at2"/>
<gene>
    <name evidence="6" type="ORF">SAMN02910314_00633</name>
</gene>
<dbReference type="Gene3D" id="1.10.1660.10">
    <property type="match status" value="1"/>
</dbReference>
<keyword evidence="4" id="KW-0804">Transcription</keyword>
<dbReference type="InterPro" id="IPR047057">
    <property type="entry name" value="MerR_fam"/>
</dbReference>
<dbReference type="InterPro" id="IPR009061">
    <property type="entry name" value="DNA-bd_dom_put_sf"/>
</dbReference>
<feature type="domain" description="HTH merR-type" evidence="5">
    <location>
        <begin position="9"/>
        <end position="74"/>
    </location>
</feature>
<sequence>MNEKLPLNIKQTAQLYGVSSDTLRYYESVGLITPRRERNSYRVYGEVEFARLNIVMSMLEMNFTLSDIRDYLSSHGLEKTIELFNKEMDRIDETISKLLLRRRKIEQCLRSTTDAVLASSDSEPRLRHRGARHYIVISEDSDIDADPLPYYAIKKAHELGINIDSLHSIPCFVMDYTRLRYDDCFVPEKALLAIEKAEYHDALVLPEGTYLCRTVRGPAQLTPAAFEEMSAFMQSHSLAPRGKLLEFWHVSEYVSDDDSEYLHTLEIMVEQQQ</sequence>
<evidence type="ECO:0000256" key="1">
    <source>
        <dbReference type="ARBA" id="ARBA00022491"/>
    </source>
</evidence>
<dbReference type="InterPro" id="IPR000551">
    <property type="entry name" value="MerR-type_HTH_dom"/>
</dbReference>